<dbReference type="SUPFAM" id="SSF53335">
    <property type="entry name" value="S-adenosyl-L-methionine-dependent methyltransferases"/>
    <property type="match status" value="1"/>
</dbReference>
<evidence type="ECO:0000313" key="3">
    <source>
        <dbReference type="Proteomes" id="UP000298138"/>
    </source>
</evidence>
<name>A0A4S2MRL3_9PEZI</name>
<feature type="compositionally biased region" description="Low complexity" evidence="1">
    <location>
        <begin position="47"/>
        <end position="56"/>
    </location>
</feature>
<dbReference type="Gene3D" id="3.40.50.150">
    <property type="entry name" value="Vaccinia Virus protein VP39"/>
    <property type="match status" value="1"/>
</dbReference>
<feature type="compositionally biased region" description="Acidic residues" evidence="1">
    <location>
        <begin position="33"/>
        <end position="44"/>
    </location>
</feature>
<dbReference type="AlphaFoldDB" id="A0A4S2MRL3"/>
<evidence type="ECO:0000256" key="1">
    <source>
        <dbReference type="SAM" id="MobiDB-lite"/>
    </source>
</evidence>
<accession>A0A4S2MRL3</accession>
<keyword evidence="2" id="KW-0808">Transferase</keyword>
<dbReference type="InParanoid" id="A0A4S2MRL3"/>
<proteinExistence type="predicted"/>
<dbReference type="PANTHER" id="PTHR43591:SF24">
    <property type="entry name" value="2-METHOXY-6-POLYPRENYL-1,4-BENZOQUINOL METHYLASE, MITOCHONDRIAL"/>
    <property type="match status" value="1"/>
</dbReference>
<organism evidence="2 3">
    <name type="scientific">Ascodesmis nigricans</name>
    <dbReference type="NCBI Taxonomy" id="341454"/>
    <lineage>
        <taxon>Eukaryota</taxon>
        <taxon>Fungi</taxon>
        <taxon>Dikarya</taxon>
        <taxon>Ascomycota</taxon>
        <taxon>Pezizomycotina</taxon>
        <taxon>Pezizomycetes</taxon>
        <taxon>Pezizales</taxon>
        <taxon>Ascodesmidaceae</taxon>
        <taxon>Ascodesmis</taxon>
    </lineage>
</organism>
<keyword evidence="3" id="KW-1185">Reference proteome</keyword>
<dbReference type="CDD" id="cd02440">
    <property type="entry name" value="AdoMet_MTases"/>
    <property type="match status" value="1"/>
</dbReference>
<dbReference type="Pfam" id="PF13489">
    <property type="entry name" value="Methyltransf_23"/>
    <property type="match status" value="1"/>
</dbReference>
<protein>
    <submittedName>
        <fullName evidence="2">S-adenosyl-L-methionine-dependent methyltransferase</fullName>
    </submittedName>
</protein>
<feature type="region of interest" description="Disordered" evidence="1">
    <location>
        <begin position="1"/>
        <end position="56"/>
    </location>
</feature>
<dbReference type="Proteomes" id="UP000298138">
    <property type="component" value="Unassembled WGS sequence"/>
</dbReference>
<dbReference type="STRING" id="341454.A0A4S2MRL3"/>
<dbReference type="OrthoDB" id="2013972at2759"/>
<feature type="compositionally biased region" description="Polar residues" evidence="1">
    <location>
        <begin position="23"/>
        <end position="32"/>
    </location>
</feature>
<gene>
    <name evidence="2" type="ORF">EX30DRAFT_374447</name>
</gene>
<reference evidence="2 3" key="1">
    <citation type="submission" date="2019-04" db="EMBL/GenBank/DDBJ databases">
        <title>Comparative genomics and transcriptomics to analyze fruiting body development in filamentous ascomycetes.</title>
        <authorList>
            <consortium name="DOE Joint Genome Institute"/>
            <person name="Lutkenhaus R."/>
            <person name="Traeger S."/>
            <person name="Breuer J."/>
            <person name="Kuo A."/>
            <person name="Lipzen A."/>
            <person name="Pangilinan J."/>
            <person name="Dilworth D."/>
            <person name="Sandor L."/>
            <person name="Poggeler S."/>
            <person name="Barry K."/>
            <person name="Grigoriev I.V."/>
            <person name="Nowrousian M."/>
        </authorList>
    </citation>
    <scope>NUCLEOTIDE SEQUENCE [LARGE SCALE GENOMIC DNA]</scope>
    <source>
        <strain evidence="2 3">CBS 389.68</strain>
    </source>
</reference>
<evidence type="ECO:0000313" key="2">
    <source>
        <dbReference type="EMBL" id="TGZ77657.1"/>
    </source>
</evidence>
<dbReference type="InterPro" id="IPR029063">
    <property type="entry name" value="SAM-dependent_MTases_sf"/>
</dbReference>
<dbReference type="PANTHER" id="PTHR43591">
    <property type="entry name" value="METHYLTRANSFERASE"/>
    <property type="match status" value="1"/>
</dbReference>
<dbReference type="GO" id="GO:0032259">
    <property type="term" value="P:methylation"/>
    <property type="evidence" value="ECO:0007669"/>
    <property type="project" value="UniProtKB-KW"/>
</dbReference>
<dbReference type="GO" id="GO:0008168">
    <property type="term" value="F:methyltransferase activity"/>
    <property type="evidence" value="ECO:0007669"/>
    <property type="project" value="UniProtKB-KW"/>
</dbReference>
<sequence>MASTNSSTENPAKVQSPEPEEQTPFQENQTQIEADDSAFSDYDDTGSQASSTQSLSSSILEHVYANGRRYHRRSAEEDQQYLVPSDETELDRLDMMHHLTLLVLGGELHKAPLVGDPHNVLDCGTGTGIWALDFGSMHPGSKVVGVDLAPNQPGWVYPNVVFETDDLEKPWTYKKNHFDYIHSRHTTPGGYVEIAEHSMNYAQCDDGSVPADSVLLKHVDLFMKAMDKLGVNARGLDGKFIRQHLETAGFVDIKTYTYKVPVGPWPKSKNFKYMGAVCAEITKTGAEAYGMMAMTRLLEMPEEEVREMFTGVYKTIMGREQHPYYLHWQIVARKPEAQA</sequence>
<dbReference type="EMBL" id="ML220150">
    <property type="protein sequence ID" value="TGZ77657.1"/>
    <property type="molecule type" value="Genomic_DNA"/>
</dbReference>
<feature type="compositionally biased region" description="Polar residues" evidence="1">
    <location>
        <begin position="1"/>
        <end position="10"/>
    </location>
</feature>
<keyword evidence="2" id="KW-0489">Methyltransferase</keyword>